<sequence length="171" mass="18409">MSATINPSTPSAPSAPTLPPSDATAPPAPSSPALSLPADRSTWTEAHYTQALTHLTSLQNQIDSLRDAIPSLIRPLAAFQPSHQPQPHTTSNPALQSRLVQSHPRLSPTSNGLDRPTEIMSPAEKRRRKEKAVGLIKRKAEEGRKGVRELREAWEGQGTGVVLRAGREGRG</sequence>
<protein>
    <submittedName>
        <fullName evidence="2">Uncharacterized protein</fullName>
    </submittedName>
</protein>
<organism evidence="2 3">
    <name type="scientific">Elsinoe batatas</name>
    <dbReference type="NCBI Taxonomy" id="2601811"/>
    <lineage>
        <taxon>Eukaryota</taxon>
        <taxon>Fungi</taxon>
        <taxon>Dikarya</taxon>
        <taxon>Ascomycota</taxon>
        <taxon>Pezizomycotina</taxon>
        <taxon>Dothideomycetes</taxon>
        <taxon>Dothideomycetidae</taxon>
        <taxon>Myriangiales</taxon>
        <taxon>Elsinoaceae</taxon>
        <taxon>Elsinoe</taxon>
    </lineage>
</organism>
<dbReference type="AlphaFoldDB" id="A0A8K0KYL1"/>
<name>A0A8K0KYL1_9PEZI</name>
<gene>
    <name evidence="2" type="ORF">KVT40_005491</name>
</gene>
<proteinExistence type="predicted"/>
<feature type="region of interest" description="Disordered" evidence="1">
    <location>
        <begin position="76"/>
        <end position="137"/>
    </location>
</feature>
<feature type="compositionally biased region" description="Polar residues" evidence="1">
    <location>
        <begin position="81"/>
        <end position="100"/>
    </location>
</feature>
<reference evidence="2" key="1">
    <citation type="submission" date="2021-07" db="EMBL/GenBank/DDBJ databases">
        <title>Elsinoe batatas strain:CRI-CJ2 Genome sequencing and assembly.</title>
        <authorList>
            <person name="Huang L."/>
        </authorList>
    </citation>
    <scope>NUCLEOTIDE SEQUENCE</scope>
    <source>
        <strain evidence="2">CRI-CJ2</strain>
    </source>
</reference>
<dbReference type="EMBL" id="JAESVG020000006">
    <property type="protein sequence ID" value="KAG8626546.1"/>
    <property type="molecule type" value="Genomic_DNA"/>
</dbReference>
<comment type="caution">
    <text evidence="2">The sequence shown here is derived from an EMBL/GenBank/DDBJ whole genome shotgun (WGS) entry which is preliminary data.</text>
</comment>
<dbReference type="Proteomes" id="UP000809789">
    <property type="component" value="Unassembled WGS sequence"/>
</dbReference>
<dbReference type="OrthoDB" id="203824at2759"/>
<evidence type="ECO:0000256" key="1">
    <source>
        <dbReference type="SAM" id="MobiDB-lite"/>
    </source>
</evidence>
<accession>A0A8K0KYL1</accession>
<feature type="compositionally biased region" description="Low complexity" evidence="1">
    <location>
        <begin position="7"/>
        <end position="39"/>
    </location>
</feature>
<feature type="region of interest" description="Disordered" evidence="1">
    <location>
        <begin position="1"/>
        <end position="41"/>
    </location>
</feature>
<keyword evidence="3" id="KW-1185">Reference proteome</keyword>
<evidence type="ECO:0000313" key="2">
    <source>
        <dbReference type="EMBL" id="KAG8626546.1"/>
    </source>
</evidence>
<evidence type="ECO:0000313" key="3">
    <source>
        <dbReference type="Proteomes" id="UP000809789"/>
    </source>
</evidence>